<dbReference type="SUPFAM" id="SSF49785">
    <property type="entry name" value="Galactose-binding domain-like"/>
    <property type="match status" value="1"/>
</dbReference>
<evidence type="ECO:0000256" key="2">
    <source>
        <dbReference type="RuleBase" id="RU361185"/>
    </source>
</evidence>
<dbReference type="InterPro" id="IPR025887">
    <property type="entry name" value="Glyco_hydro_31_N_dom"/>
</dbReference>
<reference evidence="5" key="1">
    <citation type="journal article" date="2019" name="Int. J. Syst. Evol. Microbiol.">
        <title>The Global Catalogue of Microorganisms (GCM) 10K type strain sequencing project: providing services to taxonomists for standard genome sequencing and annotation.</title>
        <authorList>
            <consortium name="The Broad Institute Genomics Platform"/>
            <consortium name="The Broad Institute Genome Sequencing Center for Infectious Disease"/>
            <person name="Wu L."/>
            <person name="Ma J."/>
        </authorList>
    </citation>
    <scope>NUCLEOTIDE SEQUENCE [LARGE SCALE GENOMIC DNA]</scope>
    <source>
        <strain evidence="5">CGMCC 4.7323</strain>
    </source>
</reference>
<name>A0ABQ2JRP9_9ACTN</name>
<protein>
    <recommendedName>
        <fullName evidence="3">Glycosyl hydrolase family 98 putative carbohydrate-binding module domain-containing protein</fullName>
    </recommendedName>
</protein>
<dbReference type="SUPFAM" id="SSF74650">
    <property type="entry name" value="Galactose mutarotase-like"/>
    <property type="match status" value="1"/>
</dbReference>
<feature type="domain" description="Glycosyl hydrolase family 98 putative carbohydrate-binding module" evidence="3">
    <location>
        <begin position="884"/>
        <end position="1029"/>
    </location>
</feature>
<evidence type="ECO:0000313" key="4">
    <source>
        <dbReference type="EMBL" id="GGN55284.1"/>
    </source>
</evidence>
<dbReference type="InterPro" id="IPR008979">
    <property type="entry name" value="Galactose-bd-like_sf"/>
</dbReference>
<dbReference type="SUPFAM" id="SSF51011">
    <property type="entry name" value="Glycosyl hydrolase domain"/>
    <property type="match status" value="1"/>
</dbReference>
<dbReference type="SMART" id="SM00776">
    <property type="entry name" value="NPCBM"/>
    <property type="match status" value="1"/>
</dbReference>
<sequence length="1031" mass="110820">MVAGPAGGLELAVMRTPTRLRAAVVAALLGLALAAAGPAGSVRADGRAPERTVGDITGFAADGPVYRLHAGRAEARVSFVTPRTFRLELAPDGTFSDPTGKDIVLPQGAPPATHWRDAGDAYELSTSQVTLRAFKAPLRFELRRADGSLVWSETKGLSWDDKTTTQTLARGADEQFYGAGMQNGRGNTSHRGHTTEVGVDYHWDDGGHPNSVPFYLSSAGYGVFRNTYAPNTYAFDDPVTTSARERRFDAYYFAGPSAKDVIGQYTSLTGKPFLPPLYGLEMGDSDCYLHNANRGERHTLDALKVADGYRDNDLPNGWMLVNDGYGCGYEHLAETAQGLGARKMTLGLWTEDGIAKLADQVKAGQRIAKLDVAWVGDGYKFALDGCKDAYRGIEDNSDARGFTWAPESWSGAQRCGVQWSGDQSGSWDYIRWQIPTYAGATMSGLAYTTGDVDGIFGGSPKTYARDLQWKSFLPAMMTMDGWAPADKQPYRQGEPYTSINRRYLKLKESLLPYMYSHAARATRTGVGPVRPLWLEYPGDPKAGTDAAKYEFLSGRDFLVAPVYRDTDTRDGIYLPKGTWTDYWSGRTYQGPTTVNGYSAPLHTLPLFVRAGAAVPMWPGIRSYRDRTAHSPLAWDIYPQGRSSFTLYEDDGVTRAHRRGHSATQRVRVAAPRSGGGDVRIEVGALRGAYHGKQTARPYRFTVHTGDAPRAVELGGRPLRQLRSARAFRAAAEGWRYDPADRAGVVQIKTATRTTGRAFALALKGASAVGGRTPGAAAVVDTPGGQEVTKGAPTAVRTAVTAGTRDARDVSVTLSAPAGWSASAPVHRRRIAAGTTRRETQTLTAPRDAAGADPVTVTATVRYRAAGAWRTAVHRFEVRAVPRAPAGDTWASDLEWLSATNGYGPAERDRSNGESGAADGAALTLAGKTYAKGIGAHADSDLEFFTGGRCTSLTAEVGIDDEIADYGEVAFSVEADGAVRWTSPKLTGASAPVAVDVPLGGARHVRLKVTDTDGKKSGDHGDWAGARFHCAR</sequence>
<dbReference type="InterPro" id="IPR013222">
    <property type="entry name" value="Glyco_hyd_98_carb-bd"/>
</dbReference>
<dbReference type="InterPro" id="IPR017853">
    <property type="entry name" value="GH"/>
</dbReference>
<dbReference type="InterPro" id="IPR048395">
    <property type="entry name" value="Glyco_hydro_31_C"/>
</dbReference>
<dbReference type="InterPro" id="IPR000322">
    <property type="entry name" value="Glyco_hydro_31_TIM"/>
</dbReference>
<dbReference type="PANTHER" id="PTHR43863:SF2">
    <property type="entry name" value="MALTASE-GLUCOAMYLASE"/>
    <property type="match status" value="1"/>
</dbReference>
<dbReference type="Pfam" id="PF08305">
    <property type="entry name" value="NPCBM"/>
    <property type="match status" value="1"/>
</dbReference>
<dbReference type="Proteomes" id="UP000600080">
    <property type="component" value="Unassembled WGS sequence"/>
</dbReference>
<dbReference type="InterPro" id="IPR033403">
    <property type="entry name" value="DUF5110"/>
</dbReference>
<dbReference type="Gene3D" id="2.60.40.1180">
    <property type="entry name" value="Golgi alpha-mannosidase II"/>
    <property type="match status" value="2"/>
</dbReference>
<dbReference type="InterPro" id="IPR013780">
    <property type="entry name" value="Glyco_hydro_b"/>
</dbReference>
<keyword evidence="5" id="KW-1185">Reference proteome</keyword>
<dbReference type="PANTHER" id="PTHR43863">
    <property type="entry name" value="HYDROLASE, PUTATIVE (AFU_ORTHOLOGUE AFUA_1G03140)-RELATED"/>
    <property type="match status" value="1"/>
</dbReference>
<dbReference type="InterPro" id="IPR018905">
    <property type="entry name" value="A-galactase_NEW3"/>
</dbReference>
<dbReference type="CDD" id="cd14752">
    <property type="entry name" value="GH31_N"/>
    <property type="match status" value="1"/>
</dbReference>
<dbReference type="Gene3D" id="3.20.20.80">
    <property type="entry name" value="Glycosidases"/>
    <property type="match status" value="1"/>
</dbReference>
<evidence type="ECO:0000313" key="5">
    <source>
        <dbReference type="Proteomes" id="UP000600080"/>
    </source>
</evidence>
<keyword evidence="2" id="KW-0378">Hydrolase</keyword>
<keyword evidence="2" id="KW-0326">Glycosidase</keyword>
<dbReference type="Pfam" id="PF13802">
    <property type="entry name" value="Gal_mutarotas_2"/>
    <property type="match status" value="1"/>
</dbReference>
<organism evidence="4 5">
    <name type="scientific">Streptomyces kronopolitis</name>
    <dbReference type="NCBI Taxonomy" id="1612435"/>
    <lineage>
        <taxon>Bacteria</taxon>
        <taxon>Bacillati</taxon>
        <taxon>Actinomycetota</taxon>
        <taxon>Actinomycetes</taxon>
        <taxon>Kitasatosporales</taxon>
        <taxon>Streptomycetaceae</taxon>
        <taxon>Streptomyces</taxon>
    </lineage>
</organism>
<dbReference type="InterPro" id="IPR038637">
    <property type="entry name" value="NPCBM_sf"/>
</dbReference>
<evidence type="ECO:0000256" key="1">
    <source>
        <dbReference type="ARBA" id="ARBA00007806"/>
    </source>
</evidence>
<dbReference type="Pfam" id="PF21365">
    <property type="entry name" value="Glyco_hydro_31_3rd"/>
    <property type="match status" value="1"/>
</dbReference>
<comment type="similarity">
    <text evidence="1 2">Belongs to the glycosyl hydrolase 31 family.</text>
</comment>
<dbReference type="EMBL" id="BMND01000024">
    <property type="protein sequence ID" value="GGN55284.1"/>
    <property type="molecule type" value="Genomic_DNA"/>
</dbReference>
<evidence type="ECO:0000259" key="3">
    <source>
        <dbReference type="SMART" id="SM00776"/>
    </source>
</evidence>
<dbReference type="Gene3D" id="2.60.40.1760">
    <property type="entry name" value="glycosyl hydrolase (family 31)"/>
    <property type="match status" value="1"/>
</dbReference>
<dbReference type="Pfam" id="PF17137">
    <property type="entry name" value="DUF5110"/>
    <property type="match status" value="1"/>
</dbReference>
<gene>
    <name evidence="4" type="ORF">GCM10012285_48890</name>
</gene>
<accession>A0ABQ2JRP9</accession>
<dbReference type="Pfam" id="PF10633">
    <property type="entry name" value="NPCBM_assoc"/>
    <property type="match status" value="1"/>
</dbReference>
<dbReference type="InterPro" id="IPR051816">
    <property type="entry name" value="Glycosyl_Hydrolase_31"/>
</dbReference>
<dbReference type="Gene3D" id="2.60.120.1060">
    <property type="entry name" value="NPCBM/NEW2 domain"/>
    <property type="match status" value="1"/>
</dbReference>
<dbReference type="SUPFAM" id="SSF51445">
    <property type="entry name" value="(Trans)glycosidases"/>
    <property type="match status" value="1"/>
</dbReference>
<dbReference type="Pfam" id="PF01055">
    <property type="entry name" value="Glyco_hydro_31_2nd"/>
    <property type="match status" value="1"/>
</dbReference>
<dbReference type="InterPro" id="IPR011013">
    <property type="entry name" value="Gal_mutarotase_sf_dom"/>
</dbReference>
<comment type="caution">
    <text evidence="4">The sequence shown here is derived from an EMBL/GenBank/DDBJ whole genome shotgun (WGS) entry which is preliminary data.</text>
</comment>
<proteinExistence type="inferred from homology"/>